<keyword evidence="1" id="KW-0472">Membrane</keyword>
<evidence type="ECO:0000313" key="3">
    <source>
        <dbReference type="Proteomes" id="UP000520814"/>
    </source>
</evidence>
<dbReference type="AlphaFoldDB" id="A0A7W9W9X4"/>
<evidence type="ECO:0000313" key="2">
    <source>
        <dbReference type="EMBL" id="MBB6052982.1"/>
    </source>
</evidence>
<sequence>MSQRQRELISTDALIRTLAEEPLSQHPTLIERTRHLPLELLIPRILEKTTESWHATKRRTIPFFLLGTAGLLGFAKLAPTGWSFIGTLGFLIFLFWLVGQLRTLPGEENALLVLAERRAELGQDEVSLVLARLQSAHSVTGKEAIEAVQALRQWLMAILPRLTEAQCQALTEPEREFLRGMVRRGGPEERVAGLLVLATARDAGILPLAKLLAIDAPDTDERVREAAQEVLRTLWG</sequence>
<reference evidence="2 3" key="1">
    <citation type="submission" date="2020-08" db="EMBL/GenBank/DDBJ databases">
        <title>Genomic Encyclopedia of Type Strains, Phase IV (KMG-IV): sequencing the most valuable type-strain genomes for metagenomic binning, comparative biology and taxonomic classification.</title>
        <authorList>
            <person name="Goeker M."/>
        </authorList>
    </citation>
    <scope>NUCLEOTIDE SEQUENCE [LARGE SCALE GENOMIC DNA]</scope>
    <source>
        <strain evidence="2 3">DSM 23562</strain>
    </source>
</reference>
<evidence type="ECO:0000256" key="1">
    <source>
        <dbReference type="SAM" id="Phobius"/>
    </source>
</evidence>
<gene>
    <name evidence="2" type="ORF">HNQ39_004814</name>
</gene>
<dbReference type="Proteomes" id="UP000520814">
    <property type="component" value="Unassembled WGS sequence"/>
</dbReference>
<name>A0A7W9W9X4_ARMRO</name>
<feature type="transmembrane region" description="Helical" evidence="1">
    <location>
        <begin position="60"/>
        <end position="75"/>
    </location>
</feature>
<keyword evidence="1" id="KW-0812">Transmembrane</keyword>
<protein>
    <submittedName>
        <fullName evidence="2">Uncharacterized protein</fullName>
    </submittedName>
</protein>
<comment type="caution">
    <text evidence="2">The sequence shown here is derived from an EMBL/GenBank/DDBJ whole genome shotgun (WGS) entry which is preliminary data.</text>
</comment>
<dbReference type="EMBL" id="JACHGW010000005">
    <property type="protein sequence ID" value="MBB6052982.1"/>
    <property type="molecule type" value="Genomic_DNA"/>
</dbReference>
<organism evidence="2 3">
    <name type="scientific">Armatimonas rosea</name>
    <dbReference type="NCBI Taxonomy" id="685828"/>
    <lineage>
        <taxon>Bacteria</taxon>
        <taxon>Bacillati</taxon>
        <taxon>Armatimonadota</taxon>
        <taxon>Armatimonadia</taxon>
        <taxon>Armatimonadales</taxon>
        <taxon>Armatimonadaceae</taxon>
        <taxon>Armatimonas</taxon>
    </lineage>
</organism>
<accession>A0A7W9W9X4</accession>
<proteinExistence type="predicted"/>
<keyword evidence="3" id="KW-1185">Reference proteome</keyword>
<dbReference type="RefSeq" id="WP_184202833.1">
    <property type="nucleotide sequence ID" value="NZ_JACHGW010000005.1"/>
</dbReference>
<keyword evidence="1" id="KW-1133">Transmembrane helix</keyword>